<evidence type="ECO:0000313" key="5">
    <source>
        <dbReference type="Proteomes" id="UP000609531"/>
    </source>
</evidence>
<dbReference type="SUPFAM" id="SSF56214">
    <property type="entry name" value="4'-phosphopantetheinyl transferase"/>
    <property type="match status" value="2"/>
</dbReference>
<gene>
    <name evidence="4" type="ORF">JCR33_23850</name>
</gene>
<dbReference type="Proteomes" id="UP000609531">
    <property type="component" value="Unassembled WGS sequence"/>
</dbReference>
<dbReference type="GO" id="GO:0005829">
    <property type="term" value="C:cytosol"/>
    <property type="evidence" value="ECO:0007669"/>
    <property type="project" value="TreeGrafter"/>
</dbReference>
<dbReference type="PANTHER" id="PTHR12215:SF10">
    <property type="entry name" value="L-AMINOADIPATE-SEMIALDEHYDE DEHYDROGENASE-PHOSPHOPANTETHEINYL TRANSFERASE"/>
    <property type="match status" value="1"/>
</dbReference>
<sequence length="249" mass="26935">MSTAVPRCAGEWHPFGAVPDRDFLSPGGVDVWSLGLSPELARRGSALLSADEHRRAALLRTARLRFRFVAARSLLRRILAAYLGEDPAALTFSAGPYGKPALVAGSGRPPLEFNLSHSGDRALLAVSNAGAVGVDIERIGETDLVEEVGPLVFTPKERLHLEEWPANARQAAFYGLWCRKEAIAKALGLGLSLDVARLEVGFLEAVTVDLENGEPFWFASLPVIEDHATALVFRHPAAFVRCFALAAWD</sequence>
<dbReference type="InterPro" id="IPR050559">
    <property type="entry name" value="P-Pant_transferase_sf"/>
</dbReference>
<proteinExistence type="inferred from homology"/>
<evidence type="ECO:0000256" key="1">
    <source>
        <dbReference type="ARBA" id="ARBA00010990"/>
    </source>
</evidence>
<feature type="domain" description="4'-phosphopantetheinyl transferase" evidence="3">
    <location>
        <begin position="131"/>
        <end position="215"/>
    </location>
</feature>
<dbReference type="GO" id="GO:0000287">
    <property type="term" value="F:magnesium ion binding"/>
    <property type="evidence" value="ECO:0007669"/>
    <property type="project" value="InterPro"/>
</dbReference>
<evidence type="ECO:0000259" key="3">
    <source>
        <dbReference type="Pfam" id="PF01648"/>
    </source>
</evidence>
<dbReference type="Pfam" id="PF01648">
    <property type="entry name" value="ACPS"/>
    <property type="match status" value="1"/>
</dbReference>
<keyword evidence="5" id="KW-1185">Reference proteome</keyword>
<dbReference type="GO" id="GO:0008897">
    <property type="term" value="F:holo-[acyl-carrier-protein] synthase activity"/>
    <property type="evidence" value="ECO:0007669"/>
    <property type="project" value="InterPro"/>
</dbReference>
<evidence type="ECO:0000313" key="4">
    <source>
        <dbReference type="EMBL" id="MBJ3778755.1"/>
    </source>
</evidence>
<comment type="similarity">
    <text evidence="1">Belongs to the P-Pant transferase superfamily. Gsp/Sfp/HetI/AcpT family.</text>
</comment>
<dbReference type="Gene3D" id="3.90.470.20">
    <property type="entry name" value="4'-phosphopantetheinyl transferase domain"/>
    <property type="match status" value="2"/>
</dbReference>
<dbReference type="InterPro" id="IPR008278">
    <property type="entry name" value="4-PPantetheinyl_Trfase_dom"/>
</dbReference>
<organism evidence="4 5">
    <name type="scientific">Acuticoccus mangrovi</name>
    <dbReference type="NCBI Taxonomy" id="2796142"/>
    <lineage>
        <taxon>Bacteria</taxon>
        <taxon>Pseudomonadati</taxon>
        <taxon>Pseudomonadota</taxon>
        <taxon>Alphaproteobacteria</taxon>
        <taxon>Hyphomicrobiales</taxon>
        <taxon>Amorphaceae</taxon>
        <taxon>Acuticoccus</taxon>
    </lineage>
</organism>
<dbReference type="AlphaFoldDB" id="A0A934IVF6"/>
<comment type="caution">
    <text evidence="4">The sequence shown here is derived from an EMBL/GenBank/DDBJ whole genome shotgun (WGS) entry which is preliminary data.</text>
</comment>
<name>A0A934IVF6_9HYPH</name>
<accession>A0A934IVF6</accession>
<evidence type="ECO:0000256" key="2">
    <source>
        <dbReference type="ARBA" id="ARBA00022679"/>
    </source>
</evidence>
<dbReference type="EMBL" id="JAEKJA010000038">
    <property type="protein sequence ID" value="MBJ3778755.1"/>
    <property type="molecule type" value="Genomic_DNA"/>
</dbReference>
<dbReference type="RefSeq" id="WP_198884657.1">
    <property type="nucleotide sequence ID" value="NZ_JAEKJA010000038.1"/>
</dbReference>
<protein>
    <submittedName>
        <fullName evidence="4">4'-phosphopantetheinyl transferase superfamily protein</fullName>
    </submittedName>
</protein>
<dbReference type="GO" id="GO:0019878">
    <property type="term" value="P:lysine biosynthetic process via aminoadipic acid"/>
    <property type="evidence" value="ECO:0007669"/>
    <property type="project" value="TreeGrafter"/>
</dbReference>
<keyword evidence="2 4" id="KW-0808">Transferase</keyword>
<reference evidence="4" key="1">
    <citation type="submission" date="2020-12" db="EMBL/GenBank/DDBJ databases">
        <title>Bacterial taxonomy.</title>
        <authorList>
            <person name="Pan X."/>
        </authorList>
    </citation>
    <scope>NUCLEOTIDE SEQUENCE</scope>
    <source>
        <strain evidence="4">B2012</strain>
    </source>
</reference>
<dbReference type="PANTHER" id="PTHR12215">
    <property type="entry name" value="PHOSPHOPANTETHEINE TRANSFERASE"/>
    <property type="match status" value="1"/>
</dbReference>
<dbReference type="InterPro" id="IPR037143">
    <property type="entry name" value="4-PPantetheinyl_Trfase_dom_sf"/>
</dbReference>